<proteinExistence type="predicted"/>
<name>A0A9D4WGY8_PEA</name>
<reference evidence="1 2" key="1">
    <citation type="journal article" date="2022" name="Nat. Genet.">
        <title>Improved pea reference genome and pan-genome highlight genomic features and evolutionary characteristics.</title>
        <authorList>
            <person name="Yang T."/>
            <person name="Liu R."/>
            <person name="Luo Y."/>
            <person name="Hu S."/>
            <person name="Wang D."/>
            <person name="Wang C."/>
            <person name="Pandey M.K."/>
            <person name="Ge S."/>
            <person name="Xu Q."/>
            <person name="Li N."/>
            <person name="Li G."/>
            <person name="Huang Y."/>
            <person name="Saxena R.K."/>
            <person name="Ji Y."/>
            <person name="Li M."/>
            <person name="Yan X."/>
            <person name="He Y."/>
            <person name="Liu Y."/>
            <person name="Wang X."/>
            <person name="Xiang C."/>
            <person name="Varshney R.K."/>
            <person name="Ding H."/>
            <person name="Gao S."/>
            <person name="Zong X."/>
        </authorList>
    </citation>
    <scope>NUCLEOTIDE SEQUENCE [LARGE SCALE GENOMIC DNA]</scope>
    <source>
        <strain evidence="1 2">cv. Zhongwan 6</strain>
    </source>
</reference>
<organism evidence="1 2">
    <name type="scientific">Pisum sativum</name>
    <name type="common">Garden pea</name>
    <name type="synonym">Lathyrus oleraceus</name>
    <dbReference type="NCBI Taxonomy" id="3888"/>
    <lineage>
        <taxon>Eukaryota</taxon>
        <taxon>Viridiplantae</taxon>
        <taxon>Streptophyta</taxon>
        <taxon>Embryophyta</taxon>
        <taxon>Tracheophyta</taxon>
        <taxon>Spermatophyta</taxon>
        <taxon>Magnoliopsida</taxon>
        <taxon>eudicotyledons</taxon>
        <taxon>Gunneridae</taxon>
        <taxon>Pentapetalae</taxon>
        <taxon>rosids</taxon>
        <taxon>fabids</taxon>
        <taxon>Fabales</taxon>
        <taxon>Fabaceae</taxon>
        <taxon>Papilionoideae</taxon>
        <taxon>50 kb inversion clade</taxon>
        <taxon>NPAAA clade</taxon>
        <taxon>Hologalegina</taxon>
        <taxon>IRL clade</taxon>
        <taxon>Fabeae</taxon>
        <taxon>Lathyrus</taxon>
    </lineage>
</organism>
<dbReference type="PANTHER" id="PTHR31973">
    <property type="entry name" value="POLYPROTEIN, PUTATIVE-RELATED"/>
    <property type="match status" value="1"/>
</dbReference>
<dbReference type="EMBL" id="JAMSHJ010000006">
    <property type="protein sequence ID" value="KAI5401298.1"/>
    <property type="molecule type" value="Genomic_DNA"/>
</dbReference>
<evidence type="ECO:0000313" key="1">
    <source>
        <dbReference type="EMBL" id="KAI5401298.1"/>
    </source>
</evidence>
<gene>
    <name evidence="1" type="ORF">KIW84_065951</name>
</gene>
<dbReference type="AlphaFoldDB" id="A0A9D4WGY8"/>
<accession>A0A9D4WGY8</accession>
<sequence>MDGCKFYMRNSKSAGNQFCQVASLVDEHKCHRIAHNRQAKTTWLTKKFAHILKHIPDMKPMGLIIEVVDRWGVKLSHDQTYKAKRRAMDLIQGVGMDQFTHLRRYAQELLKSNPNSNVVVQCAESNEGHVFERIYVCLDAWSSTNSVECECTRGATPLHEASIWELEEEIS</sequence>
<evidence type="ECO:0000313" key="2">
    <source>
        <dbReference type="Proteomes" id="UP001058974"/>
    </source>
</evidence>
<protein>
    <submittedName>
        <fullName evidence="1">Uncharacterized protein</fullName>
    </submittedName>
</protein>
<dbReference type="Gramene" id="Psat06G0595100-T1">
    <property type="protein sequence ID" value="KAI5401298.1"/>
    <property type="gene ID" value="KIW84_065951"/>
</dbReference>
<comment type="caution">
    <text evidence="1">The sequence shown here is derived from an EMBL/GenBank/DDBJ whole genome shotgun (WGS) entry which is preliminary data.</text>
</comment>
<keyword evidence="2" id="KW-1185">Reference proteome</keyword>
<dbReference type="Proteomes" id="UP001058974">
    <property type="component" value="Chromosome 6"/>
</dbReference>
<dbReference type="PANTHER" id="PTHR31973:SF187">
    <property type="entry name" value="MUTATOR TRANSPOSASE MUDRA PROTEIN"/>
    <property type="match status" value="1"/>
</dbReference>